<dbReference type="GO" id="GO:0022857">
    <property type="term" value="F:transmembrane transporter activity"/>
    <property type="evidence" value="ECO:0007669"/>
    <property type="project" value="InterPro"/>
</dbReference>
<protein>
    <recommendedName>
        <fullName evidence="9">Major facilitator superfamily (MFS) profile domain-containing protein</fullName>
    </recommendedName>
</protein>
<evidence type="ECO:0000256" key="2">
    <source>
        <dbReference type="ARBA" id="ARBA00022692"/>
    </source>
</evidence>
<dbReference type="PANTHER" id="PTHR23507">
    <property type="entry name" value="ZGC:174356"/>
    <property type="match status" value="1"/>
</dbReference>
<evidence type="ECO:0000313" key="8">
    <source>
        <dbReference type="Proteomes" id="UP000285146"/>
    </source>
</evidence>
<keyword evidence="3 6" id="KW-1133">Transmembrane helix</keyword>
<sequence>MGTPLAEDGTDYRASEETPLISGAATTATNSEDEVDPRDKYKWPVIILAYSIVFLVELSVGISNPAWNALLEKGICAEIHPELAHLLVAGDENLVCKEPAVQGKLAMYRGWSYTLECIPTILLAVPYGSLSDSLGRKPVGMLSFVGMTVVMIWYEVVFYFPLPMWAFLWSFVWYFIGGGSPVGVSMMYTMLADVVHVDEMASVLFRFFSVFMVSTLVSNPLGGFLLSQSPWVALITGNLIMLSSLVAVWFLPETLIVRQWHDVKAGKTADASPALASQDSGGGDDPKKRGPRAAIIAAREKLLQIWGFLVSNKNIVVLMLPLIFQDLGRYLEELLLQYATKRYGWSWSKASYFLTLKSASFIVMLTFLLPAISTFCLHSLDLSPLSKDLWLSRWSGASLILADLVITFSYTPALYALGLVLLAGGCGLPPLIRSLLNAQVEPHHVGILNTLLGFLDTLGVMIAAPIFSNALRKGIDLGGGWIGLPFAAGTCITIVATGILWVYRIPRQPQERADGDEEGEVA</sequence>
<dbReference type="Proteomes" id="UP000285146">
    <property type="component" value="Unassembled WGS sequence"/>
</dbReference>
<evidence type="ECO:0000256" key="1">
    <source>
        <dbReference type="ARBA" id="ARBA00004141"/>
    </source>
</evidence>
<dbReference type="SUPFAM" id="SSF103473">
    <property type="entry name" value="MFS general substrate transporter"/>
    <property type="match status" value="1"/>
</dbReference>
<dbReference type="OrthoDB" id="194139at2759"/>
<gene>
    <name evidence="7" type="ORF">VPNG_08812</name>
</gene>
<dbReference type="AlphaFoldDB" id="A0A423W1C5"/>
<feature type="transmembrane region" description="Helical" evidence="6">
    <location>
        <begin position="479"/>
        <end position="503"/>
    </location>
</feature>
<comment type="caution">
    <text evidence="7">The sequence shown here is derived from an EMBL/GenBank/DDBJ whole genome shotgun (WGS) entry which is preliminary data.</text>
</comment>
<dbReference type="Pfam" id="PF07690">
    <property type="entry name" value="MFS_1"/>
    <property type="match status" value="1"/>
</dbReference>
<keyword evidence="4 6" id="KW-0472">Membrane</keyword>
<feature type="transmembrane region" description="Helical" evidence="6">
    <location>
        <begin position="302"/>
        <end position="324"/>
    </location>
</feature>
<feature type="transmembrane region" description="Helical" evidence="6">
    <location>
        <begin position="414"/>
        <end position="432"/>
    </location>
</feature>
<dbReference type="GO" id="GO:0016020">
    <property type="term" value="C:membrane"/>
    <property type="evidence" value="ECO:0007669"/>
    <property type="project" value="UniProtKB-SubCell"/>
</dbReference>
<evidence type="ECO:0000256" key="4">
    <source>
        <dbReference type="ARBA" id="ARBA00023136"/>
    </source>
</evidence>
<feature type="transmembrane region" description="Helical" evidence="6">
    <location>
        <begin position="43"/>
        <end position="62"/>
    </location>
</feature>
<feature type="transmembrane region" description="Helical" evidence="6">
    <location>
        <begin position="444"/>
        <end position="467"/>
    </location>
</feature>
<dbReference type="InterPro" id="IPR036259">
    <property type="entry name" value="MFS_trans_sf"/>
</dbReference>
<feature type="transmembrane region" description="Helical" evidence="6">
    <location>
        <begin position="139"/>
        <end position="160"/>
    </location>
</feature>
<keyword evidence="2 6" id="KW-0812">Transmembrane</keyword>
<name>A0A423W1C5_9PEZI</name>
<feature type="region of interest" description="Disordered" evidence="5">
    <location>
        <begin position="1"/>
        <end position="34"/>
    </location>
</feature>
<evidence type="ECO:0000313" key="7">
    <source>
        <dbReference type="EMBL" id="ROV97155.1"/>
    </source>
</evidence>
<evidence type="ECO:0000256" key="5">
    <source>
        <dbReference type="SAM" id="MobiDB-lite"/>
    </source>
</evidence>
<dbReference type="EMBL" id="LKEB01000065">
    <property type="protein sequence ID" value="ROV97155.1"/>
    <property type="molecule type" value="Genomic_DNA"/>
</dbReference>
<feature type="transmembrane region" description="Helical" evidence="6">
    <location>
        <begin position="352"/>
        <end position="377"/>
    </location>
</feature>
<accession>A0A423W1C5</accession>
<evidence type="ECO:0000256" key="3">
    <source>
        <dbReference type="ARBA" id="ARBA00022989"/>
    </source>
</evidence>
<reference evidence="7 8" key="1">
    <citation type="submission" date="2015-09" db="EMBL/GenBank/DDBJ databases">
        <title>Host preference determinants of Valsa canker pathogens revealed by comparative genomics.</title>
        <authorList>
            <person name="Yin Z."/>
            <person name="Huang L."/>
        </authorList>
    </citation>
    <scope>NUCLEOTIDE SEQUENCE [LARGE SCALE GENOMIC DNA]</scope>
    <source>
        <strain evidence="7 8">SXYLt</strain>
    </source>
</reference>
<feature type="region of interest" description="Disordered" evidence="5">
    <location>
        <begin position="271"/>
        <end position="290"/>
    </location>
</feature>
<dbReference type="PANTHER" id="PTHR23507:SF1">
    <property type="entry name" value="FI18259P1-RELATED"/>
    <property type="match status" value="1"/>
</dbReference>
<feature type="transmembrane region" description="Helical" evidence="6">
    <location>
        <begin position="389"/>
        <end position="408"/>
    </location>
</feature>
<proteinExistence type="predicted"/>
<feature type="transmembrane region" description="Helical" evidence="6">
    <location>
        <begin position="231"/>
        <end position="251"/>
    </location>
</feature>
<dbReference type="InParanoid" id="A0A423W1C5"/>
<comment type="subcellular location">
    <subcellularLocation>
        <location evidence="1">Membrane</location>
        <topology evidence="1">Multi-pass membrane protein</topology>
    </subcellularLocation>
</comment>
<evidence type="ECO:0008006" key="9">
    <source>
        <dbReference type="Google" id="ProtNLM"/>
    </source>
</evidence>
<dbReference type="InterPro" id="IPR011701">
    <property type="entry name" value="MFS"/>
</dbReference>
<evidence type="ECO:0000256" key="6">
    <source>
        <dbReference type="SAM" id="Phobius"/>
    </source>
</evidence>
<feature type="transmembrane region" description="Helical" evidence="6">
    <location>
        <begin position="166"/>
        <end position="191"/>
    </location>
</feature>
<organism evidence="7 8">
    <name type="scientific">Cytospora leucostoma</name>
    <dbReference type="NCBI Taxonomy" id="1230097"/>
    <lineage>
        <taxon>Eukaryota</taxon>
        <taxon>Fungi</taxon>
        <taxon>Dikarya</taxon>
        <taxon>Ascomycota</taxon>
        <taxon>Pezizomycotina</taxon>
        <taxon>Sordariomycetes</taxon>
        <taxon>Sordariomycetidae</taxon>
        <taxon>Diaporthales</taxon>
        <taxon>Cytosporaceae</taxon>
        <taxon>Cytospora</taxon>
    </lineage>
</organism>
<dbReference type="Gene3D" id="1.20.1250.20">
    <property type="entry name" value="MFS general substrate transporter like domains"/>
    <property type="match status" value="1"/>
</dbReference>
<feature type="transmembrane region" description="Helical" evidence="6">
    <location>
        <begin position="203"/>
        <end position="225"/>
    </location>
</feature>
<keyword evidence="8" id="KW-1185">Reference proteome</keyword>